<proteinExistence type="predicted"/>
<sequence length="107" mass="12056">MAGKKRVRNFIVDDRATHRMFEKNRREAFKSRLIKEKKRRKKELKKAEEAKASASRSASGTATPASATSTPVLRGHHAVRSRWIASKRMATMDDTALNQIFGIKASS</sequence>
<dbReference type="EMBL" id="CVQI01024446">
    <property type="protein sequence ID" value="CRK32222.1"/>
    <property type="molecule type" value="Genomic_DNA"/>
</dbReference>
<protein>
    <submittedName>
        <fullName evidence="2">Uncharacterized protein</fullName>
    </submittedName>
</protein>
<feature type="compositionally biased region" description="Basic residues" evidence="1">
    <location>
        <begin position="35"/>
        <end position="44"/>
    </location>
</feature>
<dbReference type="AlphaFoldDB" id="A0A0G4MD49"/>
<organism evidence="2 3">
    <name type="scientific">Verticillium longisporum</name>
    <name type="common">Verticillium dahliae var. longisporum</name>
    <dbReference type="NCBI Taxonomy" id="100787"/>
    <lineage>
        <taxon>Eukaryota</taxon>
        <taxon>Fungi</taxon>
        <taxon>Dikarya</taxon>
        <taxon>Ascomycota</taxon>
        <taxon>Pezizomycotina</taxon>
        <taxon>Sordariomycetes</taxon>
        <taxon>Hypocreomycetidae</taxon>
        <taxon>Glomerellales</taxon>
        <taxon>Plectosphaerellaceae</taxon>
        <taxon>Verticillium</taxon>
    </lineage>
</organism>
<dbReference type="Proteomes" id="UP000045706">
    <property type="component" value="Unassembled WGS sequence"/>
</dbReference>
<feature type="region of interest" description="Disordered" evidence="1">
    <location>
        <begin position="32"/>
        <end position="77"/>
    </location>
</feature>
<reference evidence="3" key="1">
    <citation type="submission" date="2015-05" db="EMBL/GenBank/DDBJ databases">
        <authorList>
            <person name="Fogelqvist Johan"/>
        </authorList>
    </citation>
    <scope>NUCLEOTIDE SEQUENCE [LARGE SCALE GENOMIC DNA]</scope>
</reference>
<name>A0A0G4MD49_VERLO</name>
<evidence type="ECO:0000313" key="3">
    <source>
        <dbReference type="Proteomes" id="UP000045706"/>
    </source>
</evidence>
<gene>
    <name evidence="2" type="ORF">BN1723_003876</name>
</gene>
<feature type="compositionally biased region" description="Low complexity" evidence="1">
    <location>
        <begin position="52"/>
        <end position="70"/>
    </location>
</feature>
<accession>A0A0G4MD49</accession>
<evidence type="ECO:0000256" key="1">
    <source>
        <dbReference type="SAM" id="MobiDB-lite"/>
    </source>
</evidence>
<evidence type="ECO:0000313" key="2">
    <source>
        <dbReference type="EMBL" id="CRK32222.1"/>
    </source>
</evidence>